<keyword evidence="2" id="KW-1185">Reference proteome</keyword>
<accession>A0ABV9EFL4</accession>
<dbReference type="InterPro" id="IPR019587">
    <property type="entry name" value="Polyketide_cyclase/dehydratase"/>
</dbReference>
<proteinExistence type="predicted"/>
<dbReference type="Pfam" id="PF10604">
    <property type="entry name" value="Polyketide_cyc2"/>
    <property type="match status" value="1"/>
</dbReference>
<dbReference type="InterPro" id="IPR023393">
    <property type="entry name" value="START-like_dom_sf"/>
</dbReference>
<dbReference type="Gene3D" id="3.30.530.20">
    <property type="match status" value="1"/>
</dbReference>
<name>A0ABV9EFL4_9ACTN</name>
<dbReference type="RefSeq" id="WP_262844553.1">
    <property type="nucleotide sequence ID" value="NZ_JANZYP010000030.1"/>
</dbReference>
<protein>
    <submittedName>
        <fullName evidence="1">SRPBCC family protein</fullName>
    </submittedName>
</protein>
<sequence length="159" mass="17613">MIKEFFGSSRTGKTIRFTNTLRVERPAGVVFGYLADLRNLPAWNYAIRETLPVTPGPARRGSVYEQTRSLPRIMRERLEIVEFEPDRRLVMEGGFGPFQGRATYDLTGSGTATDLVNEFELVAETLHAPSGLVARGMAGAVAKNLRVLKDILETSPTGR</sequence>
<dbReference type="SUPFAM" id="SSF55961">
    <property type="entry name" value="Bet v1-like"/>
    <property type="match status" value="1"/>
</dbReference>
<comment type="caution">
    <text evidence="1">The sequence shown here is derived from an EMBL/GenBank/DDBJ whole genome shotgun (WGS) entry which is preliminary data.</text>
</comment>
<evidence type="ECO:0000313" key="2">
    <source>
        <dbReference type="Proteomes" id="UP001595891"/>
    </source>
</evidence>
<dbReference type="EMBL" id="JBHSFN010000007">
    <property type="protein sequence ID" value="MFC4587120.1"/>
    <property type="molecule type" value="Genomic_DNA"/>
</dbReference>
<evidence type="ECO:0000313" key="1">
    <source>
        <dbReference type="EMBL" id="MFC4587120.1"/>
    </source>
</evidence>
<dbReference type="Proteomes" id="UP001595891">
    <property type="component" value="Unassembled WGS sequence"/>
</dbReference>
<organism evidence="1 2">
    <name type="scientific">Sphaerisporangium corydalis</name>
    <dbReference type="NCBI Taxonomy" id="1441875"/>
    <lineage>
        <taxon>Bacteria</taxon>
        <taxon>Bacillati</taxon>
        <taxon>Actinomycetota</taxon>
        <taxon>Actinomycetes</taxon>
        <taxon>Streptosporangiales</taxon>
        <taxon>Streptosporangiaceae</taxon>
        <taxon>Sphaerisporangium</taxon>
    </lineage>
</organism>
<gene>
    <name evidence="1" type="ORF">ACFO8L_13590</name>
</gene>
<reference evidence="2" key="1">
    <citation type="journal article" date="2019" name="Int. J. Syst. Evol. Microbiol.">
        <title>The Global Catalogue of Microorganisms (GCM) 10K type strain sequencing project: providing services to taxonomists for standard genome sequencing and annotation.</title>
        <authorList>
            <consortium name="The Broad Institute Genomics Platform"/>
            <consortium name="The Broad Institute Genome Sequencing Center for Infectious Disease"/>
            <person name="Wu L."/>
            <person name="Ma J."/>
        </authorList>
    </citation>
    <scope>NUCLEOTIDE SEQUENCE [LARGE SCALE GENOMIC DNA]</scope>
    <source>
        <strain evidence="2">CCUG 49560</strain>
    </source>
</reference>